<evidence type="ECO:0000313" key="2">
    <source>
        <dbReference type="Proteomes" id="UP001199642"/>
    </source>
</evidence>
<dbReference type="EMBL" id="CP082781">
    <property type="protein sequence ID" value="UGS26829.1"/>
    <property type="molecule type" value="Genomic_DNA"/>
</dbReference>
<organism evidence="1 2">
    <name type="scientific">Microbacterium resistens</name>
    <dbReference type="NCBI Taxonomy" id="156977"/>
    <lineage>
        <taxon>Bacteria</taxon>
        <taxon>Bacillati</taxon>
        <taxon>Actinomycetota</taxon>
        <taxon>Actinomycetes</taxon>
        <taxon>Micrococcales</taxon>
        <taxon>Microbacteriaceae</taxon>
        <taxon>Microbacterium</taxon>
    </lineage>
</organism>
<reference evidence="1 2" key="1">
    <citation type="submission" date="2023-01" db="EMBL/GenBank/DDBJ databases">
        <title>Characterization of estradiol degrading bacteria Microbacterium sp. MZT7 and reveal degrading genes through genome analysis.</title>
        <authorList>
            <person name="Hao P."/>
            <person name="Gao Y."/>
        </authorList>
    </citation>
    <scope>NUCLEOTIDE SEQUENCE [LARGE SCALE GENOMIC DNA]</scope>
    <source>
        <strain evidence="1 2">MZT7</strain>
    </source>
</reference>
<name>A0ABY3RRY3_9MICO</name>
<protein>
    <recommendedName>
        <fullName evidence="3">YCII-related domain-containing protein</fullName>
    </recommendedName>
</protein>
<accession>A0ABY3RRY3</accession>
<evidence type="ECO:0000313" key="1">
    <source>
        <dbReference type="EMBL" id="UGS26829.1"/>
    </source>
</evidence>
<proteinExistence type="predicted"/>
<evidence type="ECO:0008006" key="3">
    <source>
        <dbReference type="Google" id="ProtNLM"/>
    </source>
</evidence>
<gene>
    <name evidence="1" type="ORF">K8F61_00910</name>
</gene>
<dbReference type="RefSeq" id="WP_231820390.1">
    <property type="nucleotide sequence ID" value="NZ_CP082781.1"/>
</dbReference>
<keyword evidence="2" id="KW-1185">Reference proteome</keyword>
<dbReference type="Proteomes" id="UP001199642">
    <property type="component" value="Chromosome"/>
</dbReference>
<sequence>MQKAVWIVYHDGGPDNILGVFDNEAEAHAYLDETSPHYENGTFMTPYQVPWRLNERETVIQIG</sequence>